<evidence type="ECO:0000313" key="4">
    <source>
        <dbReference type="EMBL" id="CAA6807665.1"/>
    </source>
</evidence>
<dbReference type="PROSITE" id="PS01031">
    <property type="entry name" value="SHSP"/>
    <property type="match status" value="1"/>
</dbReference>
<comment type="similarity">
    <text evidence="1 2">Belongs to the small heat shock protein (HSP20) family.</text>
</comment>
<organism evidence="4">
    <name type="scientific">uncultured Thiotrichaceae bacterium</name>
    <dbReference type="NCBI Taxonomy" id="298394"/>
    <lineage>
        <taxon>Bacteria</taxon>
        <taxon>Pseudomonadati</taxon>
        <taxon>Pseudomonadota</taxon>
        <taxon>Gammaproteobacteria</taxon>
        <taxon>Thiotrichales</taxon>
        <taxon>Thiotrichaceae</taxon>
        <taxon>environmental samples</taxon>
    </lineage>
</organism>
<dbReference type="Gene3D" id="2.60.40.790">
    <property type="match status" value="1"/>
</dbReference>
<dbReference type="AlphaFoldDB" id="A0A6S6SSP6"/>
<proteinExistence type="inferred from homology"/>
<evidence type="ECO:0000259" key="3">
    <source>
        <dbReference type="PROSITE" id="PS01031"/>
    </source>
</evidence>
<name>A0A6S6SSP6_9GAMM</name>
<feature type="domain" description="SHSP" evidence="3">
    <location>
        <begin position="22"/>
        <end position="133"/>
    </location>
</feature>
<evidence type="ECO:0000256" key="2">
    <source>
        <dbReference type="RuleBase" id="RU003616"/>
    </source>
</evidence>
<dbReference type="CDD" id="cd06464">
    <property type="entry name" value="ACD_sHsps-like"/>
    <property type="match status" value="1"/>
</dbReference>
<evidence type="ECO:0000256" key="1">
    <source>
        <dbReference type="PROSITE-ProRule" id="PRU00285"/>
    </source>
</evidence>
<dbReference type="EMBL" id="CACVAY010000034">
    <property type="protein sequence ID" value="CAA6807665.1"/>
    <property type="molecule type" value="Genomic_DNA"/>
</dbReference>
<dbReference type="PANTHER" id="PTHR11527">
    <property type="entry name" value="HEAT-SHOCK PROTEIN 20 FAMILY MEMBER"/>
    <property type="match status" value="1"/>
</dbReference>
<gene>
    <name evidence="4" type="ORF">HELGO_WM12582</name>
</gene>
<dbReference type="InterPro" id="IPR031107">
    <property type="entry name" value="Small_HSP"/>
</dbReference>
<sequence length="133" mass="14895">MTNINPQDFAQATNKAVAEHKATPLTMRPAADIHENKDGAVIYIDLPGVSKDALSIDVDKNVLTIRGNINLHTPDDLNSQYMDVHSGVFERRFTLGEQLDSENIEAKLEQGELYLFIPRSDEHKPRKIDVKVA</sequence>
<dbReference type="Pfam" id="PF00011">
    <property type="entry name" value="HSP20"/>
    <property type="match status" value="1"/>
</dbReference>
<accession>A0A6S6SSP6</accession>
<reference evidence="4" key="1">
    <citation type="submission" date="2020-01" db="EMBL/GenBank/DDBJ databases">
        <authorList>
            <person name="Meier V. D."/>
            <person name="Meier V D."/>
        </authorList>
    </citation>
    <scope>NUCLEOTIDE SEQUENCE</scope>
    <source>
        <strain evidence="4">HLG_WM_MAG_07</strain>
    </source>
</reference>
<dbReference type="InterPro" id="IPR002068">
    <property type="entry name" value="A-crystallin/Hsp20_dom"/>
</dbReference>
<protein>
    <submittedName>
        <fullName evidence="4">HSP20 family molecular chaperone IbpA</fullName>
    </submittedName>
</protein>
<dbReference type="SUPFAM" id="SSF49764">
    <property type="entry name" value="HSP20-like chaperones"/>
    <property type="match status" value="1"/>
</dbReference>
<dbReference type="InterPro" id="IPR008978">
    <property type="entry name" value="HSP20-like_chaperone"/>
</dbReference>